<gene>
    <name evidence="1" type="ORF">PYTT13_12625</name>
</gene>
<evidence type="ECO:0000313" key="2">
    <source>
        <dbReference type="Proteomes" id="UP000229314"/>
    </source>
</evidence>
<dbReference type="GeneID" id="78898493"/>
<evidence type="ECO:0000313" key="1">
    <source>
        <dbReference type="EMBL" id="ATQ56553.1"/>
    </source>
</evidence>
<dbReference type="AlphaFoldDB" id="A0A2D2C212"/>
<organism evidence="1 2">
    <name type="scientific">Paracoccus yeei</name>
    <dbReference type="NCBI Taxonomy" id="147645"/>
    <lineage>
        <taxon>Bacteria</taxon>
        <taxon>Pseudomonadati</taxon>
        <taxon>Pseudomonadota</taxon>
        <taxon>Alphaproteobacteria</taxon>
        <taxon>Rhodobacterales</taxon>
        <taxon>Paracoccaceae</taxon>
        <taxon>Paracoccus</taxon>
    </lineage>
</organism>
<sequence>MGIQIADGFRQYVDATEIRAKLVTDPSKSTLTIASTGGPFGKYAVQPSGGTSSSIYHHGAMKLKRPGGNVTDFTFSFDVKIGADGAATHNGLLCAGVSPLSYEGFNVTPATIPAAGFVAGISIEIDSLVPTVYHSIITAVNATSGVPTVNKAVLGVFPTLVAAQSYTVEMQAKILSSTSGEAIIRINGQQMVVAFNPTRVTPAAGLEQTGGFGLVMLGSKANVSPTYSFWISDVVIYDNDAVTPWPLGPIDITYLAADDPDLAVGPASDLTYETVSGEVIYQIADPAVGADIVGGVAYARVAAVGGSVATRAQLELVNGASVVTVANEVIQPGYTSAIKAVTVSKDMIAAGSVFRARSVTP</sequence>
<name>A0A2D2C212_9RHOB</name>
<reference evidence="1 2" key="1">
    <citation type="submission" date="2017-10" db="EMBL/GenBank/DDBJ databases">
        <title>Complete genome sequence of Paracoccus yeei TT13 isolated from human skin.</title>
        <authorList>
            <person name="Lee K."/>
            <person name="Lim J.Y."/>
            <person name="Hwang I."/>
        </authorList>
    </citation>
    <scope>NUCLEOTIDE SEQUENCE [LARGE SCALE GENOMIC DNA]</scope>
    <source>
        <strain evidence="1 2">TT13</strain>
    </source>
</reference>
<proteinExistence type="predicted"/>
<accession>A0A2D2C212</accession>
<protein>
    <submittedName>
        <fullName evidence="1">Uncharacterized protein</fullName>
    </submittedName>
</protein>
<dbReference type="Proteomes" id="UP000229314">
    <property type="component" value="Chromosome"/>
</dbReference>
<dbReference type="EMBL" id="CP024422">
    <property type="protein sequence ID" value="ATQ56553.1"/>
    <property type="molecule type" value="Genomic_DNA"/>
</dbReference>
<dbReference type="RefSeq" id="WP_099649347.1">
    <property type="nucleotide sequence ID" value="NZ_CP024422.1"/>
</dbReference>